<evidence type="ECO:0000256" key="6">
    <source>
        <dbReference type="ARBA" id="ARBA00022723"/>
    </source>
</evidence>
<feature type="binding site" evidence="10">
    <location>
        <position position="23"/>
    </location>
    <ligand>
        <name>Mg(2+)</name>
        <dbReference type="ChEBI" id="CHEBI:18420"/>
    </ligand>
</feature>
<dbReference type="InterPro" id="IPR037512">
    <property type="entry name" value="PGPase_prok"/>
</dbReference>
<dbReference type="SUPFAM" id="SSF56784">
    <property type="entry name" value="HAD-like"/>
    <property type="match status" value="1"/>
</dbReference>
<comment type="pathway">
    <text evidence="3 10">Organic acid metabolism; glycolate biosynthesis; glycolate from 2-phosphoglycolate: step 1/1.</text>
</comment>
<dbReference type="Proteomes" id="UP001163266">
    <property type="component" value="Chromosome"/>
</dbReference>
<dbReference type="EMBL" id="CP110257">
    <property type="protein sequence ID" value="UZD54141.1"/>
    <property type="molecule type" value="Genomic_DNA"/>
</dbReference>
<dbReference type="SFLD" id="SFLDG01135">
    <property type="entry name" value="C1.5.6:_HAD__Beta-PGM__Phospha"/>
    <property type="match status" value="1"/>
</dbReference>
<evidence type="ECO:0000256" key="7">
    <source>
        <dbReference type="ARBA" id="ARBA00022801"/>
    </source>
</evidence>
<evidence type="ECO:0000256" key="5">
    <source>
        <dbReference type="ARBA" id="ARBA00013078"/>
    </source>
</evidence>
<evidence type="ECO:0000256" key="10">
    <source>
        <dbReference type="HAMAP-Rule" id="MF_00495"/>
    </source>
</evidence>
<dbReference type="SFLD" id="SFLDS00003">
    <property type="entry name" value="Haloacid_Dehalogenase"/>
    <property type="match status" value="1"/>
</dbReference>
<dbReference type="EC" id="3.1.3.18" evidence="5 10"/>
<dbReference type="Gene3D" id="1.10.150.240">
    <property type="entry name" value="Putative phosphatase, domain 2"/>
    <property type="match status" value="1"/>
</dbReference>
<keyword evidence="7 10" id="KW-0378">Hydrolase</keyword>
<gene>
    <name evidence="11" type="primary">gph</name>
    <name evidence="11" type="ORF">OMP39_10685</name>
</gene>
<dbReference type="InterPro" id="IPR036412">
    <property type="entry name" value="HAD-like_sf"/>
</dbReference>
<dbReference type="InterPro" id="IPR050155">
    <property type="entry name" value="HAD-like_hydrolase_sf"/>
</dbReference>
<dbReference type="SFLD" id="SFLDG01129">
    <property type="entry name" value="C1.5:_HAD__Beta-PGM__Phosphata"/>
    <property type="match status" value="1"/>
</dbReference>
<evidence type="ECO:0000256" key="4">
    <source>
        <dbReference type="ARBA" id="ARBA00006171"/>
    </source>
</evidence>
<comment type="function">
    <text evidence="10">Specifically catalyzes the dephosphorylation of 2-phosphoglycolate. Is involved in the dissimilation of the intracellular 2-phosphoglycolate formed during the DNA repair of 3'-phosphoglycolate ends, a major class of DNA lesions induced by oxidative stress.</text>
</comment>
<evidence type="ECO:0000313" key="11">
    <source>
        <dbReference type="EMBL" id="UZD54141.1"/>
    </source>
</evidence>
<dbReference type="NCBIfam" id="TIGR01549">
    <property type="entry name" value="HAD-SF-IA-v1"/>
    <property type="match status" value="1"/>
</dbReference>
<protein>
    <recommendedName>
        <fullName evidence="5 10">Phosphoglycolate phosphatase</fullName>
        <shortName evidence="10">PGP</shortName>
        <shortName evidence="10">PGPase</shortName>
        <ecNumber evidence="5 10">3.1.3.18</ecNumber>
    </recommendedName>
</protein>
<evidence type="ECO:0000256" key="9">
    <source>
        <dbReference type="ARBA" id="ARBA00023277"/>
    </source>
</evidence>
<comment type="catalytic activity">
    <reaction evidence="1 10">
        <text>2-phosphoglycolate + H2O = glycolate + phosphate</text>
        <dbReference type="Rhea" id="RHEA:14369"/>
        <dbReference type="ChEBI" id="CHEBI:15377"/>
        <dbReference type="ChEBI" id="CHEBI:29805"/>
        <dbReference type="ChEBI" id="CHEBI:43474"/>
        <dbReference type="ChEBI" id="CHEBI:58033"/>
        <dbReference type="EC" id="3.1.3.18"/>
    </reaction>
</comment>
<dbReference type="GO" id="GO:0008967">
    <property type="term" value="F:phosphoglycolate phosphatase activity"/>
    <property type="evidence" value="ECO:0007669"/>
    <property type="project" value="UniProtKB-EC"/>
</dbReference>
<dbReference type="NCBIfam" id="TIGR01449">
    <property type="entry name" value="PGP_bact"/>
    <property type="match status" value="1"/>
</dbReference>
<feature type="binding site" evidence="10">
    <location>
        <position position="182"/>
    </location>
    <ligand>
        <name>Mg(2+)</name>
        <dbReference type="ChEBI" id="CHEBI:18420"/>
    </ligand>
</feature>
<evidence type="ECO:0000256" key="2">
    <source>
        <dbReference type="ARBA" id="ARBA00001946"/>
    </source>
</evidence>
<dbReference type="PANTHER" id="PTHR43434">
    <property type="entry name" value="PHOSPHOGLYCOLATE PHOSPHATASE"/>
    <property type="match status" value="1"/>
</dbReference>
<evidence type="ECO:0000256" key="8">
    <source>
        <dbReference type="ARBA" id="ARBA00022842"/>
    </source>
</evidence>
<dbReference type="InterPro" id="IPR041492">
    <property type="entry name" value="HAD_2"/>
</dbReference>
<dbReference type="HAMAP" id="MF_00495">
    <property type="entry name" value="GPH_hydrolase_bact"/>
    <property type="match status" value="1"/>
</dbReference>
<keyword evidence="12" id="KW-1185">Reference proteome</keyword>
<feature type="binding site" evidence="10">
    <location>
        <position position="25"/>
    </location>
    <ligand>
        <name>Mg(2+)</name>
        <dbReference type="ChEBI" id="CHEBI:18420"/>
    </ligand>
</feature>
<reference evidence="11" key="1">
    <citation type="submission" date="2022-10" db="EMBL/GenBank/DDBJ databases">
        <title>Complete genome sequence of Schlegelella aquatica LMG 23380.</title>
        <authorList>
            <person name="Musilova J."/>
            <person name="Kourilova X."/>
            <person name="Bezdicek M."/>
            <person name="Hermankova K."/>
            <person name="Obruca S."/>
            <person name="Sedlar K."/>
        </authorList>
    </citation>
    <scope>NUCLEOTIDE SEQUENCE</scope>
    <source>
        <strain evidence="11">LMG 23380</strain>
    </source>
</reference>
<dbReference type="InterPro" id="IPR023214">
    <property type="entry name" value="HAD_sf"/>
</dbReference>
<organism evidence="11 12">
    <name type="scientific">Caldimonas aquatica</name>
    <dbReference type="NCBI Taxonomy" id="376175"/>
    <lineage>
        <taxon>Bacteria</taxon>
        <taxon>Pseudomonadati</taxon>
        <taxon>Pseudomonadota</taxon>
        <taxon>Betaproteobacteria</taxon>
        <taxon>Burkholderiales</taxon>
        <taxon>Sphaerotilaceae</taxon>
        <taxon>Caldimonas</taxon>
    </lineage>
</organism>
<dbReference type="InterPro" id="IPR006439">
    <property type="entry name" value="HAD-SF_hydro_IA"/>
</dbReference>
<name>A0ABY6MPU2_9BURK</name>
<evidence type="ECO:0000256" key="3">
    <source>
        <dbReference type="ARBA" id="ARBA00004818"/>
    </source>
</evidence>
<proteinExistence type="inferred from homology"/>
<dbReference type="Gene3D" id="3.40.50.1000">
    <property type="entry name" value="HAD superfamily/HAD-like"/>
    <property type="match status" value="1"/>
</dbReference>
<keyword evidence="9 10" id="KW-0119">Carbohydrate metabolism</keyword>
<keyword evidence="6 10" id="KW-0479">Metal-binding</keyword>
<dbReference type="RefSeq" id="WP_264891710.1">
    <property type="nucleotide sequence ID" value="NZ_CP110257.1"/>
</dbReference>
<feature type="active site" description="Nucleophile" evidence="10">
    <location>
        <position position="23"/>
    </location>
</feature>
<evidence type="ECO:0000313" key="12">
    <source>
        <dbReference type="Proteomes" id="UP001163266"/>
    </source>
</evidence>
<evidence type="ECO:0000256" key="1">
    <source>
        <dbReference type="ARBA" id="ARBA00000830"/>
    </source>
</evidence>
<dbReference type="InterPro" id="IPR023198">
    <property type="entry name" value="PGP-like_dom2"/>
</dbReference>
<comment type="similarity">
    <text evidence="4 10">Belongs to the HAD-like hydrolase superfamily. CbbY/CbbZ/Gph/YieH family.</text>
</comment>
<comment type="cofactor">
    <cofactor evidence="2 10">
        <name>Mg(2+)</name>
        <dbReference type="ChEBI" id="CHEBI:18420"/>
    </cofactor>
</comment>
<dbReference type="PANTHER" id="PTHR43434:SF23">
    <property type="entry name" value="PHOSPHOGLYCOLATE PHOSPHATASE"/>
    <property type="match status" value="1"/>
</dbReference>
<keyword evidence="8 10" id="KW-0460">Magnesium</keyword>
<dbReference type="Pfam" id="PF13419">
    <property type="entry name" value="HAD_2"/>
    <property type="match status" value="1"/>
</dbReference>
<accession>A0ABY6MPU2</accession>
<sequence length="235" mass="25425">MSQAVMRTARWRPPQPVGAVLFDLDGTLADTAPDLAAAVNRMRVRRGRDALPLELLRPVASHGARGLLRVGMDVGPEHPDFEGLKREFLDEYERALAVHTRLFDGASSLLDALERAGVAWGVVTNKVMRFAAPVLEGLGLAARAGVLVGGDTTPHPKPHPAPLLEACRRLQVPAHRAVYVGDDLRDVQAARAAGMPAIAARYGYLGDGEPIERWGADEIIDHLEELVTLLHIKPS</sequence>